<keyword evidence="3" id="KW-1185">Reference proteome</keyword>
<dbReference type="KEGG" id="mgy:MGMSRv2__2349"/>
<evidence type="ECO:0000313" key="2">
    <source>
        <dbReference type="EMBL" id="CDK99564.1"/>
    </source>
</evidence>
<dbReference type="AlphaFoldDB" id="V6F287"/>
<reference evidence="2 3" key="1">
    <citation type="journal article" date="2014" name="Genome Announc.">
        <title>Complete genome sequence of Magnetospirillum gryphiswaldense MSR-1.</title>
        <authorList>
            <person name="Wang X."/>
            <person name="Wang Q."/>
            <person name="Zhang W."/>
            <person name="Wang Y."/>
            <person name="Li L."/>
            <person name="Wen T."/>
            <person name="Zhang T."/>
            <person name="Zhang Y."/>
            <person name="Xu J."/>
            <person name="Hu J."/>
            <person name="Li S."/>
            <person name="Liu L."/>
            <person name="Liu J."/>
            <person name="Jiang W."/>
            <person name="Tian J."/>
            <person name="Li Y."/>
            <person name="Schuler D."/>
            <person name="Wang L."/>
            <person name="Li J."/>
        </authorList>
    </citation>
    <scope>NUCLEOTIDE SEQUENCE [LARGE SCALE GENOMIC DNA]</scope>
    <source>
        <strain evidence="3">DSM 6361 / JCM 21280 / NBRC 15271 / MSR-1</strain>
    </source>
</reference>
<dbReference type="HOGENOM" id="CLU_2917152_0_0_5"/>
<gene>
    <name evidence="2" type="ordered locus">MGMSRv2__2349</name>
</gene>
<accession>V6F287</accession>
<dbReference type="Proteomes" id="UP000018922">
    <property type="component" value="Chromosome I"/>
</dbReference>
<dbReference type="EMBL" id="HG794546">
    <property type="protein sequence ID" value="CDK99564.1"/>
    <property type="molecule type" value="Genomic_DNA"/>
</dbReference>
<protein>
    <submittedName>
        <fullName evidence="2">Uncharacterized protein</fullName>
    </submittedName>
</protein>
<name>V6F287_MAGGM</name>
<evidence type="ECO:0000256" key="1">
    <source>
        <dbReference type="SAM" id="MobiDB-lite"/>
    </source>
</evidence>
<sequence>MVRGRRQAELEPDEPDLGPDTLNYNETAEDVAASKRARSSDRTIILTVCAMPTESHGSDPL</sequence>
<organism evidence="2 3">
    <name type="scientific">Magnetospirillum gryphiswaldense (strain DSM 6361 / JCM 21280 / NBRC 15271 / MSR-1)</name>
    <dbReference type="NCBI Taxonomy" id="431944"/>
    <lineage>
        <taxon>Bacteria</taxon>
        <taxon>Pseudomonadati</taxon>
        <taxon>Pseudomonadota</taxon>
        <taxon>Alphaproteobacteria</taxon>
        <taxon>Rhodospirillales</taxon>
        <taxon>Rhodospirillaceae</taxon>
        <taxon>Magnetospirillum</taxon>
    </lineage>
</organism>
<feature type="region of interest" description="Disordered" evidence="1">
    <location>
        <begin position="1"/>
        <end position="39"/>
    </location>
</feature>
<proteinExistence type="predicted"/>
<evidence type="ECO:0000313" key="3">
    <source>
        <dbReference type="Proteomes" id="UP000018922"/>
    </source>
</evidence>